<evidence type="ECO:0000256" key="2">
    <source>
        <dbReference type="ARBA" id="ARBA00023125"/>
    </source>
</evidence>
<dbReference type="EMBL" id="LR134155">
    <property type="protein sequence ID" value="VEA73802.1"/>
    <property type="molecule type" value="Genomic_DNA"/>
</dbReference>
<dbReference type="Gene3D" id="1.10.1660.10">
    <property type="match status" value="1"/>
</dbReference>
<dbReference type="PANTHER" id="PTHR30204:SF94">
    <property type="entry name" value="HEAVY METAL-DEPENDENT TRANSCRIPTIONAL REGULATOR HI_0293-RELATED"/>
    <property type="match status" value="1"/>
</dbReference>
<dbReference type="PRINTS" id="PR00040">
    <property type="entry name" value="HTHMERR"/>
</dbReference>
<dbReference type="GO" id="GO:0003677">
    <property type="term" value="F:DNA binding"/>
    <property type="evidence" value="ECO:0007669"/>
    <property type="project" value="UniProtKB-KW"/>
</dbReference>
<dbReference type="AlphaFoldDB" id="A0A126VJM4"/>
<evidence type="ECO:0000313" key="9">
    <source>
        <dbReference type="Proteomes" id="UP000271603"/>
    </source>
</evidence>
<feature type="domain" description="HTH merR-type" evidence="5">
    <location>
        <begin position="1"/>
        <end position="69"/>
    </location>
</feature>
<dbReference type="InterPro" id="IPR047057">
    <property type="entry name" value="MerR_fam"/>
</dbReference>
<dbReference type="Proteomes" id="UP000281904">
    <property type="component" value="Chromosome"/>
</dbReference>
<evidence type="ECO:0000256" key="4">
    <source>
        <dbReference type="SAM" id="Coils"/>
    </source>
</evidence>
<evidence type="ECO:0000256" key="1">
    <source>
        <dbReference type="ARBA" id="ARBA00023015"/>
    </source>
</evidence>
<dbReference type="GO" id="GO:0003700">
    <property type="term" value="F:DNA-binding transcription factor activity"/>
    <property type="evidence" value="ECO:0007669"/>
    <property type="project" value="InterPro"/>
</dbReference>
<reference evidence="9 10" key="1">
    <citation type="submission" date="2018-12" db="EMBL/GenBank/DDBJ databases">
        <authorList>
            <consortium name="Pathogen Informatics"/>
        </authorList>
    </citation>
    <scope>NUCLEOTIDE SEQUENCE [LARGE SCALE GENOMIC DNA]</scope>
    <source>
        <strain evidence="7 10">NCTC10036</strain>
        <strain evidence="8 11">NCTC12971</strain>
        <strain evidence="6 9">NCTC9419</strain>
    </source>
</reference>
<dbReference type="GeneID" id="61765891"/>
<dbReference type="PANTHER" id="PTHR30204">
    <property type="entry name" value="REDOX-CYCLING DRUG-SENSING TRANSCRIPTIONAL ACTIVATOR SOXR"/>
    <property type="match status" value="1"/>
</dbReference>
<dbReference type="Proteomes" id="UP000307968">
    <property type="component" value="Chromosome"/>
</dbReference>
<dbReference type="Pfam" id="PF13411">
    <property type="entry name" value="MerR_1"/>
    <property type="match status" value="1"/>
</dbReference>
<dbReference type="PROSITE" id="PS50937">
    <property type="entry name" value="HTH_MERR_2"/>
    <property type="match status" value="1"/>
</dbReference>
<dbReference type="KEGG" id="srz:AXX16_2816"/>
<keyword evidence="2" id="KW-0238">DNA-binding</keyword>
<dbReference type="RefSeq" id="WP_054305659.1">
    <property type="nucleotide sequence ID" value="NZ_CAMIPJ010000001.1"/>
</dbReference>
<evidence type="ECO:0000256" key="3">
    <source>
        <dbReference type="ARBA" id="ARBA00023163"/>
    </source>
</evidence>
<keyword evidence="3" id="KW-0804">Transcription</keyword>
<proteinExistence type="predicted"/>
<evidence type="ECO:0000313" key="10">
    <source>
        <dbReference type="Proteomes" id="UP000281904"/>
    </source>
</evidence>
<evidence type="ECO:0000313" key="6">
    <source>
        <dbReference type="EMBL" id="VEA73802.1"/>
    </source>
</evidence>
<gene>
    <name evidence="6" type="primary">merR1_2</name>
    <name evidence="8" type="synonym">merR1</name>
    <name evidence="7" type="synonym">merR1_1</name>
    <name evidence="7" type="ORF">NCTC10036_03915</name>
    <name evidence="8" type="ORF">NCTC12971_02923</name>
    <name evidence="6" type="ORF">NCTC9419_05437</name>
</gene>
<keyword evidence="4" id="KW-0175">Coiled coil</keyword>
<dbReference type="STRING" id="61652.AXX16_2816"/>
<sequence length="145" mass="16055">MKISELAKRSGLNASRIRFYERVGLLKAVKRQANGYRSYTPDAVQELRVIVAAQNAGFSLDELRALMPVTAGQWDHQRLIDTLASKLRDIERLEAQLAQSKAQLQTVMADILAKPAELDCADNAKRVLANIESQSVADADAKPQH</sequence>
<accession>A0A126VJM4</accession>
<dbReference type="SMART" id="SM00422">
    <property type="entry name" value="HTH_MERR"/>
    <property type="match status" value="1"/>
</dbReference>
<name>A0A126VJM4_SERRU</name>
<dbReference type="InterPro" id="IPR000551">
    <property type="entry name" value="MerR-type_HTH_dom"/>
</dbReference>
<protein>
    <submittedName>
        <fullName evidence="6">Mercuric resistance operon regulatory protein</fullName>
    </submittedName>
</protein>
<dbReference type="InterPro" id="IPR009061">
    <property type="entry name" value="DNA-bd_dom_put_sf"/>
</dbReference>
<dbReference type="PROSITE" id="PS00552">
    <property type="entry name" value="HTH_MERR_1"/>
    <property type="match status" value="1"/>
</dbReference>
<organism evidence="6 9">
    <name type="scientific">Serratia rubidaea</name>
    <name type="common">Serratia marinorubra</name>
    <dbReference type="NCBI Taxonomy" id="61652"/>
    <lineage>
        <taxon>Bacteria</taxon>
        <taxon>Pseudomonadati</taxon>
        <taxon>Pseudomonadota</taxon>
        <taxon>Gammaproteobacteria</taxon>
        <taxon>Enterobacterales</taxon>
        <taxon>Yersiniaceae</taxon>
        <taxon>Serratia</taxon>
    </lineage>
</organism>
<dbReference type="EMBL" id="LR134493">
    <property type="protein sequence ID" value="VEI70186.1"/>
    <property type="molecule type" value="Genomic_DNA"/>
</dbReference>
<evidence type="ECO:0000259" key="5">
    <source>
        <dbReference type="PROSITE" id="PS50937"/>
    </source>
</evidence>
<dbReference type="SUPFAM" id="SSF46955">
    <property type="entry name" value="Putative DNA-binding domain"/>
    <property type="match status" value="1"/>
</dbReference>
<evidence type="ECO:0000313" key="11">
    <source>
        <dbReference type="Proteomes" id="UP000307968"/>
    </source>
</evidence>
<keyword evidence="1" id="KW-0805">Transcription regulation</keyword>
<feature type="coiled-coil region" evidence="4">
    <location>
        <begin position="76"/>
        <end position="110"/>
    </location>
</feature>
<evidence type="ECO:0000313" key="7">
    <source>
        <dbReference type="EMBL" id="VEI70186.1"/>
    </source>
</evidence>
<evidence type="ECO:0000313" key="8">
    <source>
        <dbReference type="EMBL" id="VTP63004.1"/>
    </source>
</evidence>
<dbReference type="EMBL" id="LR590463">
    <property type="protein sequence ID" value="VTP63004.1"/>
    <property type="molecule type" value="Genomic_DNA"/>
</dbReference>
<dbReference type="Proteomes" id="UP000271603">
    <property type="component" value="Chromosome"/>
</dbReference>